<proteinExistence type="predicted"/>
<feature type="coiled-coil region" evidence="1">
    <location>
        <begin position="210"/>
        <end position="265"/>
    </location>
</feature>
<comment type="caution">
    <text evidence="3">The sequence shown here is derived from an EMBL/GenBank/DDBJ whole genome shotgun (WGS) entry which is preliminary data.</text>
</comment>
<dbReference type="Proteomes" id="UP001274830">
    <property type="component" value="Unassembled WGS sequence"/>
</dbReference>
<feature type="compositionally biased region" description="Polar residues" evidence="2">
    <location>
        <begin position="43"/>
        <end position="67"/>
    </location>
</feature>
<evidence type="ECO:0000313" key="3">
    <source>
        <dbReference type="EMBL" id="KAK3675446.1"/>
    </source>
</evidence>
<dbReference type="RefSeq" id="XP_064691804.1">
    <property type="nucleotide sequence ID" value="XM_064840773.1"/>
</dbReference>
<feature type="region of interest" description="Disordered" evidence="2">
    <location>
        <begin position="1"/>
        <end position="81"/>
    </location>
</feature>
<accession>A0AAE0WPF1</accession>
<keyword evidence="1" id="KW-0175">Coiled coil</keyword>
<evidence type="ECO:0000313" key="4">
    <source>
        <dbReference type="Proteomes" id="UP001274830"/>
    </source>
</evidence>
<organism evidence="3 4">
    <name type="scientific">Recurvomyces mirabilis</name>
    <dbReference type="NCBI Taxonomy" id="574656"/>
    <lineage>
        <taxon>Eukaryota</taxon>
        <taxon>Fungi</taxon>
        <taxon>Dikarya</taxon>
        <taxon>Ascomycota</taxon>
        <taxon>Pezizomycotina</taxon>
        <taxon>Dothideomycetes</taxon>
        <taxon>Dothideomycetidae</taxon>
        <taxon>Mycosphaerellales</taxon>
        <taxon>Teratosphaeriaceae</taxon>
        <taxon>Recurvomyces</taxon>
    </lineage>
</organism>
<dbReference type="EMBL" id="JAUTXT010000014">
    <property type="protein sequence ID" value="KAK3675446.1"/>
    <property type="molecule type" value="Genomic_DNA"/>
</dbReference>
<dbReference type="GeneID" id="89965322"/>
<keyword evidence="4" id="KW-1185">Reference proteome</keyword>
<dbReference type="AlphaFoldDB" id="A0AAE0WPF1"/>
<sequence>MNGLAPFPAHTEGTPQPELLRPIPNGVRRVSRDLAPSRPVLNGTVSSPHTNSTVTSPSSDQGDSPWSSAIGPAASGGKSGRVIERLMAENDKLKRELEIANMKAQDLERSLSMVRPQMEALRQENENLSHAKSVDHSLLGRRDRKIEELKVENVARGERVQKAEGLVRQLQREGEEIKGEFERREGGLLEQTKHATVHAEILETSHKQLAAEYRARREAWERDMAELQERREQDRQRLARLDVVYEQMRQENERTRKVQNELQSRWDELEDVMRDTAEQSTEVSGQVRKKSVEMDEVVNQMRWVMGLQKVGGLDKRKG</sequence>
<name>A0AAE0WPF1_9PEZI</name>
<reference evidence="3" key="1">
    <citation type="submission" date="2023-07" db="EMBL/GenBank/DDBJ databases">
        <title>Black Yeasts Isolated from many extreme environments.</title>
        <authorList>
            <person name="Coleine C."/>
            <person name="Stajich J.E."/>
            <person name="Selbmann L."/>
        </authorList>
    </citation>
    <scope>NUCLEOTIDE SEQUENCE</scope>
    <source>
        <strain evidence="3">CCFEE 5485</strain>
    </source>
</reference>
<feature type="coiled-coil region" evidence="1">
    <location>
        <begin position="83"/>
        <end position="110"/>
    </location>
</feature>
<gene>
    <name evidence="3" type="primary">SHE3</name>
    <name evidence="3" type="ORF">LTR78_004529</name>
</gene>
<evidence type="ECO:0000256" key="1">
    <source>
        <dbReference type="SAM" id="Coils"/>
    </source>
</evidence>
<protein>
    <submittedName>
        <fullName evidence="3">Mother-specific HO expression</fullName>
    </submittedName>
</protein>
<evidence type="ECO:0000256" key="2">
    <source>
        <dbReference type="SAM" id="MobiDB-lite"/>
    </source>
</evidence>